<dbReference type="Gene3D" id="3.40.50.300">
    <property type="entry name" value="P-loop containing nucleotide triphosphate hydrolases"/>
    <property type="match status" value="1"/>
</dbReference>
<name>A0A1V1PEZ4_9BACT</name>
<evidence type="ECO:0000313" key="7">
    <source>
        <dbReference type="Proteomes" id="UP000189670"/>
    </source>
</evidence>
<dbReference type="EMBL" id="ATBP01000059">
    <property type="protein sequence ID" value="ETR73451.1"/>
    <property type="molecule type" value="Genomic_DNA"/>
</dbReference>
<keyword evidence="4" id="KW-1133">Transmembrane helix</keyword>
<dbReference type="GO" id="GO:0016887">
    <property type="term" value="F:ATP hydrolysis activity"/>
    <property type="evidence" value="ECO:0007669"/>
    <property type="project" value="InterPro"/>
</dbReference>
<reference evidence="7" key="1">
    <citation type="submission" date="2012-11" db="EMBL/GenBank/DDBJ databases">
        <authorList>
            <person name="Lucero-Rivera Y.E."/>
            <person name="Tovar-Ramirez D."/>
        </authorList>
    </citation>
    <scope>NUCLEOTIDE SEQUENCE [LARGE SCALE GENOMIC DNA]</scope>
    <source>
        <strain evidence="7">Araruama</strain>
    </source>
</reference>
<dbReference type="Pfam" id="PF00005">
    <property type="entry name" value="ABC_tran"/>
    <property type="match status" value="1"/>
</dbReference>
<dbReference type="InterPro" id="IPR017871">
    <property type="entry name" value="ABC_transporter-like_CS"/>
</dbReference>
<evidence type="ECO:0000256" key="3">
    <source>
        <dbReference type="ARBA" id="ARBA00022840"/>
    </source>
</evidence>
<protein>
    <recommendedName>
        <fullName evidence="5">ABC transporter domain-containing protein</fullName>
    </recommendedName>
</protein>
<evidence type="ECO:0000256" key="2">
    <source>
        <dbReference type="ARBA" id="ARBA00022741"/>
    </source>
</evidence>
<comment type="similarity">
    <text evidence="1">Belongs to the ABC transporter superfamily.</text>
</comment>
<dbReference type="InterPro" id="IPR003593">
    <property type="entry name" value="AAA+_ATPase"/>
</dbReference>
<keyword evidence="4" id="KW-0472">Membrane</keyword>
<dbReference type="SMART" id="SM00382">
    <property type="entry name" value="AAA"/>
    <property type="match status" value="1"/>
</dbReference>
<keyword evidence="4" id="KW-0812">Transmembrane</keyword>
<dbReference type="AlphaFoldDB" id="A0A1V1PEZ4"/>
<evidence type="ECO:0000256" key="4">
    <source>
        <dbReference type="SAM" id="Phobius"/>
    </source>
</evidence>
<gene>
    <name evidence="6" type="ORF">OMM_06916</name>
</gene>
<keyword evidence="3" id="KW-0067">ATP-binding</keyword>
<evidence type="ECO:0000259" key="5">
    <source>
        <dbReference type="PROSITE" id="PS50893"/>
    </source>
</evidence>
<dbReference type="InterPro" id="IPR003439">
    <property type="entry name" value="ABC_transporter-like_ATP-bd"/>
</dbReference>
<sequence>MNNFVFKIKKDFRFHYQKKKFFRKNIAWQLSIDTSQDLIIKPGFVAVLGESGTGKSTLISIMGGFEHLDKEQAQYISYCHNGKEINYADKSISSIKKKEFGYIFQRCYESKSLNAIDNITMPLVNGNYCAKTAKHYCNQLLESLGLNNLKSSSANELSGGQLTRIGILRGIAQTPTVLFADEPANNLDEQNAGQILDILQQWQQHTNGTVIMVTHHRKHAFKYADQLIVFQSDNPGSGKIVFYKESEQKQSNTEKWTDSEIKTIEQMLLINHNNQLQFPEPPEPEKNCITNRIGFLIKTAWQNNVSKADGSRTISLITLSAFVLLFFTIFAGTLLLKWFHQVDQIKNNDAFLRRFDIKVLEDPGLSKELQDNINNISVIDIQRWLISKIDDDINQLNKQCSAFVQTYSFAKLPEIMAQQFNALSDQINMDLIDHKNQKAMKLNFPHDFLDNLGHFYKQKSCQISKLIHQNKSIEQFDRKSLRIIAQKSRKIERLLKFLSDIAHMDVSQSVCEVYPRWEAGPEFVKKNGQRRNMTTTIRWLDHRDPFLRILA</sequence>
<evidence type="ECO:0000256" key="1">
    <source>
        <dbReference type="ARBA" id="ARBA00005417"/>
    </source>
</evidence>
<proteinExistence type="inferred from homology"/>
<dbReference type="PROSITE" id="PS50893">
    <property type="entry name" value="ABC_TRANSPORTER_2"/>
    <property type="match status" value="1"/>
</dbReference>
<dbReference type="InterPro" id="IPR027417">
    <property type="entry name" value="P-loop_NTPase"/>
</dbReference>
<comment type="caution">
    <text evidence="6">The sequence shown here is derived from an EMBL/GenBank/DDBJ whole genome shotgun (WGS) entry which is preliminary data.</text>
</comment>
<dbReference type="PANTHER" id="PTHR42798:SF7">
    <property type="entry name" value="ALPHA-D-RIBOSE 1-METHYLPHOSPHONATE 5-TRIPHOSPHATE SYNTHASE SUBUNIT PHNL"/>
    <property type="match status" value="1"/>
</dbReference>
<dbReference type="SUPFAM" id="SSF52540">
    <property type="entry name" value="P-loop containing nucleoside triphosphate hydrolases"/>
    <property type="match status" value="1"/>
</dbReference>
<organism evidence="6 7">
    <name type="scientific">Candidatus Magnetoglobus multicellularis str. Araruama</name>
    <dbReference type="NCBI Taxonomy" id="890399"/>
    <lineage>
        <taxon>Bacteria</taxon>
        <taxon>Pseudomonadati</taxon>
        <taxon>Thermodesulfobacteriota</taxon>
        <taxon>Desulfobacteria</taxon>
        <taxon>Desulfobacterales</taxon>
        <taxon>Desulfobacteraceae</taxon>
        <taxon>Candidatus Magnetoglobus</taxon>
    </lineage>
</organism>
<feature type="domain" description="ABC transporter" evidence="5">
    <location>
        <begin position="16"/>
        <end position="257"/>
    </location>
</feature>
<feature type="transmembrane region" description="Helical" evidence="4">
    <location>
        <begin position="314"/>
        <end position="336"/>
    </location>
</feature>
<dbReference type="GO" id="GO:0005524">
    <property type="term" value="F:ATP binding"/>
    <property type="evidence" value="ECO:0007669"/>
    <property type="project" value="UniProtKB-KW"/>
</dbReference>
<dbReference type="Proteomes" id="UP000189670">
    <property type="component" value="Unassembled WGS sequence"/>
</dbReference>
<dbReference type="PANTHER" id="PTHR42798">
    <property type="entry name" value="LIPOPROTEIN-RELEASING SYSTEM ATP-BINDING PROTEIN LOLD"/>
    <property type="match status" value="1"/>
</dbReference>
<evidence type="ECO:0000313" key="6">
    <source>
        <dbReference type="EMBL" id="ETR73451.1"/>
    </source>
</evidence>
<accession>A0A1V1PEZ4</accession>
<dbReference type="PROSITE" id="PS00211">
    <property type="entry name" value="ABC_TRANSPORTER_1"/>
    <property type="match status" value="1"/>
</dbReference>
<keyword evidence="2" id="KW-0547">Nucleotide-binding</keyword>